<reference evidence="4" key="1">
    <citation type="journal article" date="2019" name="Int. J. Syst. Evol. Microbiol.">
        <title>The Global Catalogue of Microorganisms (GCM) 10K type strain sequencing project: providing services to taxonomists for standard genome sequencing and annotation.</title>
        <authorList>
            <consortium name="The Broad Institute Genomics Platform"/>
            <consortium name="The Broad Institute Genome Sequencing Center for Infectious Disease"/>
            <person name="Wu L."/>
            <person name="Ma J."/>
        </authorList>
    </citation>
    <scope>NUCLEOTIDE SEQUENCE [LARGE SCALE GENOMIC DNA]</scope>
    <source>
        <strain evidence="4">KCTC 52204</strain>
    </source>
</reference>
<dbReference type="InterPro" id="IPR042095">
    <property type="entry name" value="SUMF_sf"/>
</dbReference>
<gene>
    <name evidence="3" type="primary">gldK</name>
    <name evidence="3" type="ORF">ACFSO8_00725</name>
</gene>
<proteinExistence type="predicted"/>
<accession>A0ABW5K8P0</accession>
<dbReference type="InterPro" id="IPR019866">
    <property type="entry name" value="Glid_motil-assoc_lipo_GldK"/>
</dbReference>
<dbReference type="NCBIfam" id="TIGR03525">
    <property type="entry name" value="GldK"/>
    <property type="match status" value="1"/>
</dbReference>
<dbReference type="Pfam" id="PF03781">
    <property type="entry name" value="FGE-sulfatase"/>
    <property type="match status" value="1"/>
</dbReference>
<evidence type="ECO:0000313" key="3">
    <source>
        <dbReference type="EMBL" id="MFD2543972.1"/>
    </source>
</evidence>
<keyword evidence="1" id="KW-0732">Signal</keyword>
<dbReference type="RefSeq" id="WP_255926535.1">
    <property type="nucleotide sequence ID" value="NZ_JANFQP010000001.1"/>
</dbReference>
<dbReference type="EMBL" id="JBHULG010000001">
    <property type="protein sequence ID" value="MFD2543972.1"/>
    <property type="molecule type" value="Genomic_DNA"/>
</dbReference>
<feature type="chain" id="PRO_5046047814" evidence="1">
    <location>
        <begin position="24"/>
        <end position="475"/>
    </location>
</feature>
<dbReference type="InterPro" id="IPR051043">
    <property type="entry name" value="Sulfatase_Mod_Factor_Kinase"/>
</dbReference>
<dbReference type="Gene3D" id="3.90.1580.10">
    <property type="entry name" value="paralog of FGE (formylglycine-generating enzyme)"/>
    <property type="match status" value="1"/>
</dbReference>
<keyword evidence="4" id="KW-1185">Reference proteome</keyword>
<sequence>MKRIFLIVLMVSAVISCSKGGSASAGRPGSKTKGELISTSKRSSFLVERPYGMVAIPAGSYVMGLADQDFTNAPEKANLKTVTVSSFFMDETEITNAEYRLFINYVRDSIARTLLAEAAGESTEEGTSIGNFAYASNTEEDTKDAYQEFIESQGGRNGYDDYGAFKKLDWSVPLQWKTSEYPDAQYAEVLESMYLPKAERINNERILDSRKLLYAYNWEDIESAVKDKSRSTKYLKKESIAIYPDTTVWIKDFNYAYNEPLYDGYFWHSAYKNYPVVGVTWDQARAFCNYRSRRKSDYNESLKKKKQKPMAFRLPTEVEWEYAARGGLANSTYPWGGPYLQDDRGCYLANFKPKRGNYIEDEKKGTYMYTAPVKQFKKNGFGLYDMAGNVSEWTESPYNNSTYQFVSTLNPNLSNQAYRELRKSVRGGSWKDVGYLLMTGTRDYERKDSARSYIGFRTVQDIPEGSTAKYKKKTN</sequence>
<evidence type="ECO:0000259" key="2">
    <source>
        <dbReference type="Pfam" id="PF03781"/>
    </source>
</evidence>
<dbReference type="PROSITE" id="PS51257">
    <property type="entry name" value="PROKAR_LIPOPROTEIN"/>
    <property type="match status" value="1"/>
</dbReference>
<dbReference type="InterPro" id="IPR016187">
    <property type="entry name" value="CTDL_fold"/>
</dbReference>
<dbReference type="PANTHER" id="PTHR23150">
    <property type="entry name" value="SULFATASE MODIFYING FACTOR 1, 2"/>
    <property type="match status" value="1"/>
</dbReference>
<evidence type="ECO:0000313" key="4">
    <source>
        <dbReference type="Proteomes" id="UP001597394"/>
    </source>
</evidence>
<comment type="caution">
    <text evidence="3">The sequence shown here is derived from an EMBL/GenBank/DDBJ whole genome shotgun (WGS) entry which is preliminary data.</text>
</comment>
<dbReference type="SUPFAM" id="SSF56436">
    <property type="entry name" value="C-type lectin-like"/>
    <property type="match status" value="1"/>
</dbReference>
<dbReference type="InterPro" id="IPR005532">
    <property type="entry name" value="SUMF_dom"/>
</dbReference>
<evidence type="ECO:0000256" key="1">
    <source>
        <dbReference type="SAM" id="SignalP"/>
    </source>
</evidence>
<keyword evidence="3" id="KW-0449">Lipoprotein</keyword>
<feature type="signal peptide" evidence="1">
    <location>
        <begin position="1"/>
        <end position="23"/>
    </location>
</feature>
<feature type="domain" description="Sulfatase-modifying factor enzyme-like" evidence="2">
    <location>
        <begin position="52"/>
        <end position="459"/>
    </location>
</feature>
<dbReference type="Proteomes" id="UP001597394">
    <property type="component" value="Unassembled WGS sequence"/>
</dbReference>
<dbReference type="PANTHER" id="PTHR23150:SF19">
    <property type="entry name" value="FORMYLGLYCINE-GENERATING ENZYME"/>
    <property type="match status" value="1"/>
</dbReference>
<organism evidence="3 4">
    <name type="scientific">Kaistella montana</name>
    <dbReference type="NCBI Taxonomy" id="1849733"/>
    <lineage>
        <taxon>Bacteria</taxon>
        <taxon>Pseudomonadati</taxon>
        <taxon>Bacteroidota</taxon>
        <taxon>Flavobacteriia</taxon>
        <taxon>Flavobacteriales</taxon>
        <taxon>Weeksellaceae</taxon>
        <taxon>Chryseobacterium group</taxon>
        <taxon>Kaistella</taxon>
    </lineage>
</organism>
<protein>
    <submittedName>
        <fullName evidence="3">Gliding motility lipoprotein GldK</fullName>
    </submittedName>
</protein>
<name>A0ABW5K8P0_9FLAO</name>